<evidence type="ECO:0000256" key="12">
    <source>
        <dbReference type="RuleBase" id="RU004462"/>
    </source>
</evidence>
<keyword evidence="8 11" id="KW-0460">Magnesium</keyword>
<evidence type="ECO:0000259" key="15">
    <source>
        <dbReference type="Pfam" id="PF02773"/>
    </source>
</evidence>
<evidence type="ECO:0000256" key="2">
    <source>
        <dbReference type="ARBA" id="ARBA00009685"/>
    </source>
</evidence>
<evidence type="ECO:0000256" key="3">
    <source>
        <dbReference type="ARBA" id="ARBA00022563"/>
    </source>
</evidence>
<evidence type="ECO:0000256" key="7">
    <source>
        <dbReference type="ARBA" id="ARBA00022840"/>
    </source>
</evidence>
<dbReference type="FunFam" id="3.30.300.10:FF:000004">
    <property type="entry name" value="S-adenosylmethionine synthase"/>
    <property type="match status" value="1"/>
</dbReference>
<name>A0A1W4X411_AGRPL</name>
<dbReference type="STRING" id="224129.A0A1W4X411"/>
<dbReference type="RefSeq" id="XP_018327542.1">
    <property type="nucleotide sequence ID" value="XM_018472040.2"/>
</dbReference>
<accession>A0A1W4X411</accession>
<evidence type="ECO:0000313" key="16">
    <source>
        <dbReference type="Proteomes" id="UP000192223"/>
    </source>
</evidence>
<dbReference type="GO" id="GO:0006730">
    <property type="term" value="P:one-carbon metabolic process"/>
    <property type="evidence" value="ECO:0007669"/>
    <property type="project" value="UniProtKB-KW"/>
</dbReference>
<dbReference type="GO" id="GO:0004478">
    <property type="term" value="F:methionine adenosyltransferase activity"/>
    <property type="evidence" value="ECO:0007669"/>
    <property type="project" value="UniProtKB-EC"/>
</dbReference>
<keyword evidence="5 11" id="KW-0479">Metal-binding</keyword>
<dbReference type="InterPro" id="IPR022630">
    <property type="entry name" value="S-AdoMet_synt_C"/>
</dbReference>
<dbReference type="Pfam" id="PF00438">
    <property type="entry name" value="S-AdoMet_synt_N"/>
    <property type="match status" value="1"/>
</dbReference>
<dbReference type="PROSITE" id="PS00376">
    <property type="entry name" value="ADOMET_SYNTHASE_1"/>
    <property type="match status" value="1"/>
</dbReference>
<dbReference type="FunFam" id="3.30.300.10:FF:000003">
    <property type="entry name" value="S-adenosylmethionine synthase"/>
    <property type="match status" value="1"/>
</dbReference>
<keyword evidence="16" id="KW-1185">Reference proteome</keyword>
<dbReference type="Proteomes" id="UP000192223">
    <property type="component" value="Unplaced"/>
</dbReference>
<dbReference type="InterPro" id="IPR002133">
    <property type="entry name" value="S-AdoMet_synthetase"/>
</dbReference>
<gene>
    <name evidence="17 18 19" type="primary">LOC108738569</name>
</gene>
<dbReference type="HAMAP" id="MF_00086">
    <property type="entry name" value="S_AdoMet_synth1"/>
    <property type="match status" value="1"/>
</dbReference>
<organism evidence="16 17">
    <name type="scientific">Agrilus planipennis</name>
    <name type="common">Emerald ash borer</name>
    <name type="synonym">Agrilus marcopoli</name>
    <dbReference type="NCBI Taxonomy" id="224129"/>
    <lineage>
        <taxon>Eukaryota</taxon>
        <taxon>Metazoa</taxon>
        <taxon>Ecdysozoa</taxon>
        <taxon>Arthropoda</taxon>
        <taxon>Hexapoda</taxon>
        <taxon>Insecta</taxon>
        <taxon>Pterygota</taxon>
        <taxon>Neoptera</taxon>
        <taxon>Endopterygota</taxon>
        <taxon>Coleoptera</taxon>
        <taxon>Polyphaga</taxon>
        <taxon>Elateriformia</taxon>
        <taxon>Buprestoidea</taxon>
        <taxon>Buprestidae</taxon>
        <taxon>Agrilinae</taxon>
        <taxon>Agrilus</taxon>
    </lineage>
</organism>
<dbReference type="GO" id="GO:0006556">
    <property type="term" value="P:S-adenosylmethionine biosynthetic process"/>
    <property type="evidence" value="ECO:0007669"/>
    <property type="project" value="UniProtKB-UniPathway"/>
</dbReference>
<dbReference type="RefSeq" id="XP_018327543.1">
    <property type="nucleotide sequence ID" value="XM_018472041.2"/>
</dbReference>
<evidence type="ECO:0000256" key="9">
    <source>
        <dbReference type="ARBA" id="ARBA00022958"/>
    </source>
</evidence>
<evidence type="ECO:0000259" key="14">
    <source>
        <dbReference type="Pfam" id="PF02772"/>
    </source>
</evidence>
<dbReference type="EC" id="2.5.1.6" evidence="11"/>
<dbReference type="UniPathway" id="UPA00315">
    <property type="reaction ID" value="UER00080"/>
</dbReference>
<dbReference type="CDD" id="cd18079">
    <property type="entry name" value="S-AdoMet_synt"/>
    <property type="match status" value="1"/>
</dbReference>
<evidence type="ECO:0000256" key="11">
    <source>
        <dbReference type="RuleBase" id="RU000541"/>
    </source>
</evidence>
<dbReference type="OrthoDB" id="5852090at2759"/>
<evidence type="ECO:0000313" key="19">
    <source>
        <dbReference type="RefSeq" id="XP_018327544.1"/>
    </source>
</evidence>
<keyword evidence="4 11" id="KW-0808">Transferase</keyword>
<dbReference type="PIRSF" id="PIRSF000497">
    <property type="entry name" value="MAT"/>
    <property type="match status" value="1"/>
</dbReference>
<protein>
    <recommendedName>
        <fullName evidence="11">S-adenosylmethionine synthase</fullName>
        <ecNumber evidence="11">2.5.1.6</ecNumber>
    </recommendedName>
</protein>
<dbReference type="FunFam" id="3.30.300.10:FF:000001">
    <property type="entry name" value="S-adenosylmethionine synthase"/>
    <property type="match status" value="1"/>
</dbReference>
<dbReference type="KEGG" id="apln:108738569"/>
<evidence type="ECO:0000256" key="8">
    <source>
        <dbReference type="ARBA" id="ARBA00022842"/>
    </source>
</evidence>
<dbReference type="InterPro" id="IPR022636">
    <property type="entry name" value="S-AdoMet_synthetase_sfam"/>
</dbReference>
<sequence>MPETVHVNGFINGHNPYDMEDGSNFLFTSESVGEGHPDKMCDQISDAILDAHLEQDPNAKVACETVTKTGMILLCGEITSKAVVDYQKVVRETIKHIGYDDSSKGFDWRTLNLLIAIEEQSPNIANGVYENKEERDIGAGDQGLMFGYATDETEECMPLTVVLAHKLNSRIAELRRSGEFWWARPDSKTQVTCEYNFSRGACVPLRVHTVVVSLQHSDKISLEDLRTEISNKVISQVIPERYLDDRTVVHINPCGLFIIGGPQSDAGLTGRKIIVDTYGGWGAHGGGAFSGKDFTKVDRSAAYAARWVAKSLVKAGLCRRCLVQVSYAIGLAEPLSITVFDYGTSKLSQKKLLEIVRKNFDLRPGKIVKELNLKQPIYQKTSVYGHFGRDGFTWEQPKQLRID</sequence>
<evidence type="ECO:0000256" key="5">
    <source>
        <dbReference type="ARBA" id="ARBA00022723"/>
    </source>
</evidence>
<dbReference type="GO" id="GO:0046872">
    <property type="term" value="F:metal ion binding"/>
    <property type="evidence" value="ECO:0007669"/>
    <property type="project" value="UniProtKB-KW"/>
</dbReference>
<dbReference type="Gene3D" id="3.30.300.10">
    <property type="match status" value="3"/>
</dbReference>
<comment type="pathway">
    <text evidence="1 11">Amino-acid biosynthesis; S-adenosyl-L-methionine biosynthesis; S-adenosyl-L-methionine from L-methionine: step 1/1.</text>
</comment>
<comment type="function">
    <text evidence="11">Catalyzes the formation of S-adenosylmethionine from methionine and ATP.</text>
</comment>
<dbReference type="Pfam" id="PF02772">
    <property type="entry name" value="S-AdoMet_synt_M"/>
    <property type="match status" value="1"/>
</dbReference>
<dbReference type="PROSITE" id="PS00377">
    <property type="entry name" value="ADOMET_SYNTHASE_2"/>
    <property type="match status" value="1"/>
</dbReference>
<keyword evidence="3 11" id="KW-0554">One-carbon metabolism</keyword>
<comment type="cofactor">
    <cofactor evidence="11">
        <name>K(+)</name>
        <dbReference type="ChEBI" id="CHEBI:29103"/>
    </cofactor>
    <text evidence="11">Binds 1 potassium ion per subunit. The potassium ion interacts primarily with the substrate.</text>
</comment>
<evidence type="ECO:0000313" key="18">
    <source>
        <dbReference type="RefSeq" id="XP_018327543.1"/>
    </source>
</evidence>
<dbReference type="InterPro" id="IPR022631">
    <property type="entry name" value="ADOMET_SYNTHASE_CS"/>
</dbReference>
<keyword evidence="6 11" id="KW-0547">Nucleotide-binding</keyword>
<keyword evidence="7 11" id="KW-0067">ATP-binding</keyword>
<dbReference type="SUPFAM" id="SSF55973">
    <property type="entry name" value="S-adenosylmethionine synthetase"/>
    <property type="match status" value="3"/>
</dbReference>
<evidence type="ECO:0000256" key="10">
    <source>
        <dbReference type="ARBA" id="ARBA00048344"/>
    </source>
</evidence>
<keyword evidence="9 11" id="KW-0630">Potassium</keyword>
<dbReference type="InterPro" id="IPR022629">
    <property type="entry name" value="S-AdoMet_synt_central"/>
</dbReference>
<dbReference type="GO" id="GO:0005524">
    <property type="term" value="F:ATP binding"/>
    <property type="evidence" value="ECO:0007669"/>
    <property type="project" value="UniProtKB-KW"/>
</dbReference>
<reference evidence="17 18" key="1">
    <citation type="submission" date="2025-04" db="UniProtKB">
        <authorList>
            <consortium name="RefSeq"/>
        </authorList>
    </citation>
    <scope>IDENTIFICATION</scope>
    <source>
        <tissue evidence="17 18">Entire body</tissue>
    </source>
</reference>
<feature type="domain" description="S-adenosylmethionine synthetase N-terminal" evidence="13">
    <location>
        <begin position="24"/>
        <end position="122"/>
    </location>
</feature>
<evidence type="ECO:0000259" key="13">
    <source>
        <dbReference type="Pfam" id="PF00438"/>
    </source>
</evidence>
<proteinExistence type="inferred from homology"/>
<feature type="domain" description="S-adenosylmethionine synthetase C-terminal" evidence="15">
    <location>
        <begin position="259"/>
        <end position="396"/>
    </location>
</feature>
<dbReference type="NCBIfam" id="TIGR01034">
    <property type="entry name" value="metK"/>
    <property type="match status" value="1"/>
</dbReference>
<comment type="similarity">
    <text evidence="2 12">Belongs to the AdoMet synthase family.</text>
</comment>
<dbReference type="RefSeq" id="XP_018327544.1">
    <property type="nucleotide sequence ID" value="XM_018472042.2"/>
</dbReference>
<feature type="domain" description="S-adenosylmethionine synthetase central" evidence="14">
    <location>
        <begin position="136"/>
        <end position="257"/>
    </location>
</feature>
<dbReference type="InterPro" id="IPR022628">
    <property type="entry name" value="S-AdoMet_synt_N"/>
</dbReference>
<dbReference type="GeneID" id="108738569"/>
<evidence type="ECO:0000256" key="6">
    <source>
        <dbReference type="ARBA" id="ARBA00022741"/>
    </source>
</evidence>
<evidence type="ECO:0000256" key="1">
    <source>
        <dbReference type="ARBA" id="ARBA00005224"/>
    </source>
</evidence>
<evidence type="ECO:0000256" key="4">
    <source>
        <dbReference type="ARBA" id="ARBA00022679"/>
    </source>
</evidence>
<dbReference type="PANTHER" id="PTHR11964">
    <property type="entry name" value="S-ADENOSYLMETHIONINE SYNTHETASE"/>
    <property type="match status" value="1"/>
</dbReference>
<comment type="catalytic activity">
    <reaction evidence="10 11">
        <text>L-methionine + ATP + H2O = S-adenosyl-L-methionine + phosphate + diphosphate</text>
        <dbReference type="Rhea" id="RHEA:21080"/>
        <dbReference type="ChEBI" id="CHEBI:15377"/>
        <dbReference type="ChEBI" id="CHEBI:30616"/>
        <dbReference type="ChEBI" id="CHEBI:33019"/>
        <dbReference type="ChEBI" id="CHEBI:43474"/>
        <dbReference type="ChEBI" id="CHEBI:57844"/>
        <dbReference type="ChEBI" id="CHEBI:59789"/>
        <dbReference type="EC" id="2.5.1.6"/>
    </reaction>
</comment>
<dbReference type="Pfam" id="PF02773">
    <property type="entry name" value="S-AdoMet_synt_C"/>
    <property type="match status" value="1"/>
</dbReference>
<comment type="cofactor">
    <cofactor evidence="11">
        <name>Mg(2+)</name>
        <dbReference type="ChEBI" id="CHEBI:18420"/>
    </cofactor>
    <text evidence="11">Binds 2 magnesium ions per subunit. The magnesium ions interact primarily with the substrate.</text>
</comment>
<evidence type="ECO:0000313" key="17">
    <source>
        <dbReference type="RefSeq" id="XP_018327542.1"/>
    </source>
</evidence>
<dbReference type="AlphaFoldDB" id="A0A1W4X411"/>